<organism evidence="3 4">
    <name type="scientific">Parnassius apollo</name>
    <name type="common">Apollo butterfly</name>
    <name type="synonym">Papilio apollo</name>
    <dbReference type="NCBI Taxonomy" id="110799"/>
    <lineage>
        <taxon>Eukaryota</taxon>
        <taxon>Metazoa</taxon>
        <taxon>Ecdysozoa</taxon>
        <taxon>Arthropoda</taxon>
        <taxon>Hexapoda</taxon>
        <taxon>Insecta</taxon>
        <taxon>Pterygota</taxon>
        <taxon>Neoptera</taxon>
        <taxon>Endopterygota</taxon>
        <taxon>Lepidoptera</taxon>
        <taxon>Glossata</taxon>
        <taxon>Ditrysia</taxon>
        <taxon>Papilionoidea</taxon>
        <taxon>Papilionidae</taxon>
        <taxon>Parnassiinae</taxon>
        <taxon>Parnassini</taxon>
        <taxon>Parnassius</taxon>
        <taxon>Parnassius</taxon>
    </lineage>
</organism>
<dbReference type="GO" id="GO:0008270">
    <property type="term" value="F:zinc ion binding"/>
    <property type="evidence" value="ECO:0007669"/>
    <property type="project" value="UniProtKB-KW"/>
</dbReference>
<dbReference type="PROSITE" id="PS50966">
    <property type="entry name" value="ZF_SWIM"/>
    <property type="match status" value="1"/>
</dbReference>
<gene>
    <name evidence="3" type="ORF">PAPOLLO_LOCUS25326</name>
</gene>
<name>A0A8S3Y3Y8_PARAO</name>
<keyword evidence="1" id="KW-0862">Zinc</keyword>
<keyword evidence="1" id="KW-0863">Zinc-finger</keyword>
<dbReference type="Pfam" id="PF04434">
    <property type="entry name" value="SWIM"/>
    <property type="match status" value="1"/>
</dbReference>
<dbReference type="InterPro" id="IPR007527">
    <property type="entry name" value="Znf_SWIM"/>
</dbReference>
<feature type="domain" description="SWIM-type" evidence="2">
    <location>
        <begin position="83"/>
        <end position="124"/>
    </location>
</feature>
<comment type="caution">
    <text evidence="3">The sequence shown here is derived from an EMBL/GenBank/DDBJ whole genome shotgun (WGS) entry which is preliminary data.</text>
</comment>
<protein>
    <submittedName>
        <fullName evidence="3">(apollo) hypothetical protein</fullName>
    </submittedName>
</protein>
<reference evidence="3" key="1">
    <citation type="submission" date="2021-04" db="EMBL/GenBank/DDBJ databases">
        <authorList>
            <person name="Tunstrom K."/>
        </authorList>
    </citation>
    <scope>NUCLEOTIDE SEQUENCE</scope>
</reference>
<evidence type="ECO:0000259" key="2">
    <source>
        <dbReference type="PROSITE" id="PS50966"/>
    </source>
</evidence>
<keyword evidence="1" id="KW-0479">Metal-binding</keyword>
<keyword evidence="4" id="KW-1185">Reference proteome</keyword>
<dbReference type="EMBL" id="CAJQZP010001514">
    <property type="protein sequence ID" value="CAG5052269.1"/>
    <property type="molecule type" value="Genomic_DNA"/>
</dbReference>
<dbReference type="OrthoDB" id="119028at2759"/>
<proteinExistence type="predicted"/>
<sequence>MVAQWSLQSFKEPLPETATIELKYWTDGYCWTRKDLRIKILSSNTAYTEYLIPSSSSSQLGEVSYGEQWLNFEHYKMKHFSFWKVIVPKIETQNVEWRKGSCTCPQFHKKYVCKHLLGLAIRLKLATPPIEAKALPIGQKRKRCRPTKSRPALIIQ</sequence>
<evidence type="ECO:0000313" key="3">
    <source>
        <dbReference type="EMBL" id="CAG5052269.1"/>
    </source>
</evidence>
<accession>A0A8S3Y3Y8</accession>
<dbReference type="Proteomes" id="UP000691718">
    <property type="component" value="Unassembled WGS sequence"/>
</dbReference>
<evidence type="ECO:0000256" key="1">
    <source>
        <dbReference type="PROSITE-ProRule" id="PRU00325"/>
    </source>
</evidence>
<evidence type="ECO:0000313" key="4">
    <source>
        <dbReference type="Proteomes" id="UP000691718"/>
    </source>
</evidence>
<dbReference type="AlphaFoldDB" id="A0A8S3Y3Y8"/>